<dbReference type="Gene3D" id="3.90.700.10">
    <property type="entry name" value="Succinate dehydrogenase/fumarate reductase flavoprotein, catalytic domain"/>
    <property type="match status" value="1"/>
</dbReference>
<dbReference type="KEGG" id="ndp:E2C04_03060"/>
<keyword evidence="2" id="KW-0285">Flavoprotein</keyword>
<evidence type="ECO:0000313" key="9">
    <source>
        <dbReference type="Proteomes" id="UP000630594"/>
    </source>
</evidence>
<dbReference type="Pfam" id="PF00890">
    <property type="entry name" value="FAD_binding_2"/>
    <property type="match status" value="1"/>
</dbReference>
<name>A0A4P7UBW3_9ACTN</name>
<keyword evidence="4" id="KW-0560">Oxidoreductase</keyword>
<evidence type="ECO:0000256" key="1">
    <source>
        <dbReference type="ARBA" id="ARBA00001974"/>
    </source>
</evidence>
<reference evidence="7" key="4">
    <citation type="submission" date="2019-03" db="EMBL/GenBank/DDBJ databases">
        <authorList>
            <person name="Huang Y."/>
        </authorList>
    </citation>
    <scope>NUCLEOTIDE SEQUENCE</scope>
    <source>
        <strain evidence="7">JCM 16608</strain>
    </source>
</reference>
<feature type="domain" description="FAD-dependent oxidoreductase 2 FAD-binding" evidence="5">
    <location>
        <begin position="20"/>
        <end position="532"/>
    </location>
</feature>
<accession>A0A4P7UBW3</accession>
<gene>
    <name evidence="7" type="ORF">E2C04_03060</name>
    <name evidence="6" type="ORF">GCM10007231_01730</name>
</gene>
<dbReference type="InterPro" id="IPR003953">
    <property type="entry name" value="FAD-dep_OxRdtase_2_FAD-bd"/>
</dbReference>
<dbReference type="SUPFAM" id="SSF56425">
    <property type="entry name" value="Succinate dehydrogenase/fumarate reductase flavoprotein, catalytic domain"/>
    <property type="match status" value="1"/>
</dbReference>
<sequence length="549" mass="58360">MRTGGLGDAGTPQGRDDVVDVVVLGSGCAGMTAALSAADHGAEVALLEKADVLGGTTALSSGVAWLPANRHQAAYDVEDSRDDALAYLESLSHGFIRPEMAEAFVDTVDEMLDWAEERTPLKMRLVAGYPDYHPEHPGGKPGGGRSTEPELFSFHELGEWADRFLGFRRSMYVGETPVGGGTGFLEPEEEQRRADERLEGLGRGMLGALLKGLLDRRVQVHTGAEATSLLTDNGRVVGVELADGRRVNARRGVVLATGGFEREPDLVRAFLRGPISHSPGAPTNTGDGLRMAMRLGAQLDVMREAWWVPVVTLPGHEGEQYSGHGVQLVQRERTLPRTIMVNAQGRRFTNEAANYNALGAAFHVFHPTRFAYENQPAWAVFDQGFVEAYGGYGVPPGGEMPAWMTRADTVAGLAEAIGVPADELDATVERWNDLCAQGRDVDHGRGESAYDGWCGDRAHYPGAAATLGPLDRGPFYAVPVHSSSLGTKGGPLTTPDCEVVDVDREVIPGLFAVGNVMAAPTGMVYGGAGGTLGPALVFGYRCGLAVAKA</sequence>
<dbReference type="GO" id="GO:0033765">
    <property type="term" value="F:steroid dehydrogenase activity, acting on the CH-CH group of donors"/>
    <property type="evidence" value="ECO:0007669"/>
    <property type="project" value="UniProtKB-ARBA"/>
</dbReference>
<protein>
    <submittedName>
        <fullName evidence="6">FAD-binding protein</fullName>
    </submittedName>
    <submittedName>
        <fullName evidence="7">FAD-dependent oxidoreductase</fullName>
    </submittedName>
</protein>
<evidence type="ECO:0000313" key="7">
    <source>
        <dbReference type="EMBL" id="QCC76449.1"/>
    </source>
</evidence>
<evidence type="ECO:0000256" key="3">
    <source>
        <dbReference type="ARBA" id="ARBA00022827"/>
    </source>
</evidence>
<dbReference type="SUPFAM" id="SSF51905">
    <property type="entry name" value="FAD/NAD(P)-binding domain"/>
    <property type="match status" value="1"/>
</dbReference>
<dbReference type="InterPro" id="IPR036188">
    <property type="entry name" value="FAD/NAD-bd_sf"/>
</dbReference>
<dbReference type="PANTHER" id="PTHR43400">
    <property type="entry name" value="FUMARATE REDUCTASE"/>
    <property type="match status" value="1"/>
</dbReference>
<evidence type="ECO:0000313" key="8">
    <source>
        <dbReference type="Proteomes" id="UP000297025"/>
    </source>
</evidence>
<reference evidence="6" key="5">
    <citation type="submission" date="2024-05" db="EMBL/GenBank/DDBJ databases">
        <authorList>
            <person name="Sun Q."/>
            <person name="Sedlacek I."/>
        </authorList>
    </citation>
    <scope>NUCLEOTIDE SEQUENCE</scope>
    <source>
        <strain evidence="6">CCM 7403</strain>
    </source>
</reference>
<dbReference type="InterPro" id="IPR027477">
    <property type="entry name" value="Succ_DH/fumarate_Rdtase_cat_sf"/>
</dbReference>
<evidence type="ECO:0000256" key="2">
    <source>
        <dbReference type="ARBA" id="ARBA00022630"/>
    </source>
</evidence>
<proteinExistence type="predicted"/>
<dbReference type="EMBL" id="BMCK01000001">
    <property type="protein sequence ID" value="GGD06659.1"/>
    <property type="molecule type" value="Genomic_DNA"/>
</dbReference>
<dbReference type="Gene3D" id="3.50.50.60">
    <property type="entry name" value="FAD/NAD(P)-binding domain"/>
    <property type="match status" value="2"/>
</dbReference>
<dbReference type="AlphaFoldDB" id="A0A4P7UBW3"/>
<dbReference type="OrthoDB" id="9813348at2"/>
<comment type="cofactor">
    <cofactor evidence="1">
        <name>FAD</name>
        <dbReference type="ChEBI" id="CHEBI:57692"/>
    </cofactor>
</comment>
<keyword evidence="3" id="KW-0274">FAD</keyword>
<dbReference type="RefSeq" id="WP_135831498.1">
    <property type="nucleotide sequence ID" value="NZ_BMCK01000001.1"/>
</dbReference>
<dbReference type="GO" id="GO:0008202">
    <property type="term" value="P:steroid metabolic process"/>
    <property type="evidence" value="ECO:0007669"/>
    <property type="project" value="UniProtKB-ARBA"/>
</dbReference>
<reference evidence="6" key="2">
    <citation type="journal article" date="2014" name="Int. J. Syst. Evol. Microbiol.">
        <title>Complete genome of a new Firmicutes species belonging to the dominant human colonic microbiota ('Ruminococcus bicirculans') reveals two chromosomes and a selective capacity to utilize plant glucans.</title>
        <authorList>
            <consortium name="NISC Comparative Sequencing Program"/>
            <person name="Wegmann U."/>
            <person name="Louis P."/>
            <person name="Goesmann A."/>
            <person name="Henrissat B."/>
            <person name="Duncan S.H."/>
            <person name="Flint H.J."/>
        </authorList>
    </citation>
    <scope>NUCLEOTIDE SEQUENCE</scope>
    <source>
        <strain evidence="6">CCM 7403</strain>
    </source>
</reference>
<evidence type="ECO:0000313" key="6">
    <source>
        <dbReference type="EMBL" id="GGD06659.1"/>
    </source>
</evidence>
<organism evidence="7 8">
    <name type="scientific">Nocardioides daphniae</name>
    <dbReference type="NCBI Taxonomy" id="402297"/>
    <lineage>
        <taxon>Bacteria</taxon>
        <taxon>Bacillati</taxon>
        <taxon>Actinomycetota</taxon>
        <taxon>Actinomycetes</taxon>
        <taxon>Propionibacteriales</taxon>
        <taxon>Nocardioidaceae</taxon>
        <taxon>Nocardioides</taxon>
    </lineage>
</organism>
<reference evidence="7 8" key="1">
    <citation type="journal article" date="2008" name="Int. J. Syst. Evol. Microbiol.">
        <title>Nocardioides daphniae sp. nov., isolated from Daphnia cucullata (Crustacea: Cladocera).</title>
        <authorList>
            <person name="Toth E.M."/>
            <person name="Keki Z."/>
            <person name="Homonnay Z.G."/>
            <person name="Borsodi A.K."/>
            <person name="Marialigeti K."/>
            <person name="Schumann P."/>
        </authorList>
    </citation>
    <scope>NUCLEOTIDE SEQUENCE [LARGE SCALE GENOMIC DNA]</scope>
    <source>
        <strain evidence="7 8">JCM 16608</strain>
    </source>
</reference>
<keyword evidence="9" id="KW-1185">Reference proteome</keyword>
<evidence type="ECO:0000259" key="5">
    <source>
        <dbReference type="Pfam" id="PF00890"/>
    </source>
</evidence>
<dbReference type="PANTHER" id="PTHR43400:SF10">
    <property type="entry name" value="3-OXOSTEROID 1-DEHYDROGENASE"/>
    <property type="match status" value="1"/>
</dbReference>
<reference evidence="9" key="3">
    <citation type="journal article" date="2019" name="Int. J. Syst. Evol. Microbiol.">
        <title>The Global Catalogue of Microorganisms (GCM) 10K type strain sequencing project: providing services to taxonomists for standard genome sequencing and annotation.</title>
        <authorList>
            <consortium name="The Broad Institute Genomics Platform"/>
            <consortium name="The Broad Institute Genome Sequencing Center for Infectious Disease"/>
            <person name="Wu L."/>
            <person name="Ma J."/>
        </authorList>
    </citation>
    <scope>NUCLEOTIDE SEQUENCE [LARGE SCALE GENOMIC DNA]</scope>
    <source>
        <strain evidence="9">CCM 7403</strain>
    </source>
</reference>
<evidence type="ECO:0000256" key="4">
    <source>
        <dbReference type="ARBA" id="ARBA00023002"/>
    </source>
</evidence>
<dbReference type="EMBL" id="CP038462">
    <property type="protein sequence ID" value="QCC76449.1"/>
    <property type="molecule type" value="Genomic_DNA"/>
</dbReference>
<dbReference type="Proteomes" id="UP000297025">
    <property type="component" value="Chromosome"/>
</dbReference>
<dbReference type="Proteomes" id="UP000630594">
    <property type="component" value="Unassembled WGS sequence"/>
</dbReference>
<dbReference type="InterPro" id="IPR050315">
    <property type="entry name" value="FAD-oxidoreductase_2"/>
</dbReference>